<dbReference type="GO" id="GO:0000981">
    <property type="term" value="F:DNA-binding transcription factor activity, RNA polymerase II-specific"/>
    <property type="evidence" value="ECO:0007669"/>
    <property type="project" value="InterPro"/>
</dbReference>
<dbReference type="PANTHER" id="PTHR37534">
    <property type="entry name" value="TRANSCRIPTIONAL ACTIVATOR PROTEIN UGA3"/>
    <property type="match status" value="1"/>
</dbReference>
<evidence type="ECO:0000256" key="3">
    <source>
        <dbReference type="SAM" id="MobiDB-lite"/>
    </source>
</evidence>
<accession>A0AA39GIQ2</accession>
<evidence type="ECO:0000256" key="1">
    <source>
        <dbReference type="ARBA" id="ARBA00004123"/>
    </source>
</evidence>
<evidence type="ECO:0000313" key="6">
    <source>
        <dbReference type="Proteomes" id="UP001175261"/>
    </source>
</evidence>
<comment type="subcellular location">
    <subcellularLocation>
        <location evidence="1">Nucleus</location>
    </subcellularLocation>
</comment>
<feature type="region of interest" description="Disordered" evidence="3">
    <location>
        <begin position="1"/>
        <end position="38"/>
    </location>
</feature>
<keyword evidence="2" id="KW-0539">Nucleus</keyword>
<feature type="compositionally biased region" description="Low complexity" evidence="3">
    <location>
        <begin position="19"/>
        <end position="35"/>
    </location>
</feature>
<dbReference type="Gene3D" id="4.10.240.10">
    <property type="entry name" value="Zn(2)-C6 fungal-type DNA-binding domain"/>
    <property type="match status" value="1"/>
</dbReference>
<dbReference type="GO" id="GO:0008270">
    <property type="term" value="F:zinc ion binding"/>
    <property type="evidence" value="ECO:0007669"/>
    <property type="project" value="InterPro"/>
</dbReference>
<dbReference type="SUPFAM" id="SSF57701">
    <property type="entry name" value="Zn2/Cys6 DNA-binding domain"/>
    <property type="match status" value="1"/>
</dbReference>
<comment type="caution">
    <text evidence="5">The sequence shown here is derived from an EMBL/GenBank/DDBJ whole genome shotgun (WGS) entry which is preliminary data.</text>
</comment>
<dbReference type="PANTHER" id="PTHR37534:SF46">
    <property type="entry name" value="ZN(II)2CYS6 TRANSCRIPTION FACTOR (EUROFUNG)"/>
    <property type="match status" value="1"/>
</dbReference>
<gene>
    <name evidence="5" type="ORF">NLU13_5532</name>
</gene>
<dbReference type="InterPro" id="IPR036864">
    <property type="entry name" value="Zn2-C6_fun-type_DNA-bd_sf"/>
</dbReference>
<dbReference type="PROSITE" id="PS00463">
    <property type="entry name" value="ZN2_CY6_FUNGAL_1"/>
    <property type="match status" value="1"/>
</dbReference>
<name>A0AA39GIQ2_SARSR</name>
<dbReference type="EMBL" id="JAPDFR010000004">
    <property type="protein sequence ID" value="KAK0387219.1"/>
    <property type="molecule type" value="Genomic_DNA"/>
</dbReference>
<organism evidence="5 6">
    <name type="scientific">Sarocladium strictum</name>
    <name type="common">Black bundle disease fungus</name>
    <name type="synonym">Acremonium strictum</name>
    <dbReference type="NCBI Taxonomy" id="5046"/>
    <lineage>
        <taxon>Eukaryota</taxon>
        <taxon>Fungi</taxon>
        <taxon>Dikarya</taxon>
        <taxon>Ascomycota</taxon>
        <taxon>Pezizomycotina</taxon>
        <taxon>Sordariomycetes</taxon>
        <taxon>Hypocreomycetidae</taxon>
        <taxon>Hypocreales</taxon>
        <taxon>Sarocladiaceae</taxon>
        <taxon>Sarocladium</taxon>
    </lineage>
</organism>
<protein>
    <recommendedName>
        <fullName evidence="4">Zn(2)-C6 fungal-type domain-containing protein</fullName>
    </recommendedName>
</protein>
<sequence length="502" mass="55184">MPRRPSPVQETTSPGGGTTTTTTTTTTLTSTRSRTVPGSCWPCKKRRVKCDLGKPICQRCLSLGAPCDYNTRLIRWSKPASSASPPPSTTTPSPKIRSLSPFSGSDRRLGSRERLALDYFHSRVWPLLSTAEEPCPPPIPVALEHRAVLLTTCLLAESHRFLQDGAGDLDHLNDQRMECLAAVRSDVDECCTSVAEQGGGRSLLTLLFAVLFLYIDDGFMECMRRHASTWSHHAGVLAVLKSMGGMEKMLTTGPEALQMLLSEFASADLTTAVLQTKRPAVSPPTWDVIDRGAVWWGLDGMRRYSLASTFKLLSEIAFYIDDIARGTDSLSMGRIREFEIALRPMNAPISVRDLHLAGALDEKAAADTSEPDGDSLQLLTLLRAFQHGALIYLYRALCGLSATHPLVQQHVQSCLEAVLEIPPEAHALNCVIFPLCIAGAHAGGEKQREVVLHMVNKIHENMKFAAVQLVRMLFHELWTSADAHTLTWRDMFAKLGPHVLIL</sequence>
<keyword evidence="6" id="KW-1185">Reference proteome</keyword>
<evidence type="ECO:0000256" key="2">
    <source>
        <dbReference type="ARBA" id="ARBA00023242"/>
    </source>
</evidence>
<reference evidence="5" key="1">
    <citation type="submission" date="2022-10" db="EMBL/GenBank/DDBJ databases">
        <title>Determination and structural analysis of whole genome sequence of Sarocladium strictum F4-1.</title>
        <authorList>
            <person name="Hu L."/>
            <person name="Jiang Y."/>
        </authorList>
    </citation>
    <scope>NUCLEOTIDE SEQUENCE</scope>
    <source>
        <strain evidence="5">F4-1</strain>
    </source>
</reference>
<dbReference type="InterPro" id="IPR001138">
    <property type="entry name" value="Zn2Cys6_DnaBD"/>
</dbReference>
<feature type="region of interest" description="Disordered" evidence="3">
    <location>
        <begin position="78"/>
        <end position="107"/>
    </location>
</feature>
<evidence type="ECO:0000259" key="4">
    <source>
        <dbReference type="PROSITE" id="PS50048"/>
    </source>
</evidence>
<feature type="domain" description="Zn(2)-C6 fungal-type" evidence="4">
    <location>
        <begin position="39"/>
        <end position="69"/>
    </location>
</feature>
<dbReference type="Pfam" id="PF00172">
    <property type="entry name" value="Zn_clus"/>
    <property type="match status" value="1"/>
</dbReference>
<dbReference type="PROSITE" id="PS50048">
    <property type="entry name" value="ZN2_CY6_FUNGAL_2"/>
    <property type="match status" value="1"/>
</dbReference>
<dbReference type="Proteomes" id="UP001175261">
    <property type="component" value="Unassembled WGS sequence"/>
</dbReference>
<proteinExistence type="predicted"/>
<dbReference type="Pfam" id="PF11951">
    <property type="entry name" value="Fungal_trans_2"/>
    <property type="match status" value="1"/>
</dbReference>
<dbReference type="InterPro" id="IPR021858">
    <property type="entry name" value="Fun_TF"/>
</dbReference>
<dbReference type="GO" id="GO:0005634">
    <property type="term" value="C:nucleus"/>
    <property type="evidence" value="ECO:0007669"/>
    <property type="project" value="UniProtKB-SubCell"/>
</dbReference>
<dbReference type="SMART" id="SM00066">
    <property type="entry name" value="GAL4"/>
    <property type="match status" value="1"/>
</dbReference>
<dbReference type="CDD" id="cd00067">
    <property type="entry name" value="GAL4"/>
    <property type="match status" value="1"/>
</dbReference>
<evidence type="ECO:0000313" key="5">
    <source>
        <dbReference type="EMBL" id="KAK0387219.1"/>
    </source>
</evidence>
<dbReference type="AlphaFoldDB" id="A0AA39GIQ2"/>